<reference evidence="1 2" key="1">
    <citation type="submission" date="2021-03" db="EMBL/GenBank/DDBJ databases">
        <title>Antimicrobial resistance genes in bacteria isolated from Japanese honey, and their potential for conferring macrolide and lincosamide resistance in the American foulbrood pathogen Paenibacillus larvae.</title>
        <authorList>
            <person name="Okamoto M."/>
            <person name="Kumagai M."/>
            <person name="Kanamori H."/>
            <person name="Takamatsu D."/>
        </authorList>
    </citation>
    <scope>NUCLEOTIDE SEQUENCE [LARGE SCALE GENOMIC DNA]</scope>
    <source>
        <strain evidence="1 2">J8TS2</strain>
    </source>
</reference>
<evidence type="ECO:0000313" key="2">
    <source>
        <dbReference type="Proteomes" id="UP000679950"/>
    </source>
</evidence>
<comment type="caution">
    <text evidence="1">The sequence shown here is derived from an EMBL/GenBank/DDBJ whole genome shotgun (WGS) entry which is preliminary data.</text>
</comment>
<keyword evidence="2" id="KW-1185">Reference proteome</keyword>
<gene>
    <name evidence="1" type="ORF">J8TS2_28820</name>
</gene>
<evidence type="ECO:0000313" key="1">
    <source>
        <dbReference type="EMBL" id="GIN58563.1"/>
    </source>
</evidence>
<protein>
    <submittedName>
        <fullName evidence="1">Uncharacterized protein</fullName>
    </submittedName>
</protein>
<name>A0ABQ4KKT8_9BACI</name>
<dbReference type="EMBL" id="BORB01000026">
    <property type="protein sequence ID" value="GIN58563.1"/>
    <property type="molecule type" value="Genomic_DNA"/>
</dbReference>
<dbReference type="Proteomes" id="UP000679950">
    <property type="component" value="Unassembled WGS sequence"/>
</dbReference>
<organism evidence="1 2">
    <name type="scientific">Lederbergia ruris</name>
    <dbReference type="NCBI Taxonomy" id="217495"/>
    <lineage>
        <taxon>Bacteria</taxon>
        <taxon>Bacillati</taxon>
        <taxon>Bacillota</taxon>
        <taxon>Bacilli</taxon>
        <taxon>Bacillales</taxon>
        <taxon>Bacillaceae</taxon>
        <taxon>Lederbergia</taxon>
    </lineage>
</organism>
<accession>A0ABQ4KKT8</accession>
<dbReference type="RefSeq" id="WP_212966727.1">
    <property type="nucleotide sequence ID" value="NZ_BORB01000026.1"/>
</dbReference>
<proteinExistence type="predicted"/>
<sequence>MNSQMGLLPLLIVVGLKGGFYQKGGDVTLKIIGKDGVLHWDAYKQNIRAY</sequence>